<protein>
    <recommendedName>
        <fullName evidence="3">SnoaL-like domain-containing protein</fullName>
    </recommendedName>
</protein>
<dbReference type="OrthoDB" id="7470841at2"/>
<reference evidence="2" key="1">
    <citation type="submission" date="2016-10" db="EMBL/GenBank/DDBJ databases">
        <authorList>
            <person name="Varghese N."/>
            <person name="Submissions S."/>
        </authorList>
    </citation>
    <scope>NUCLEOTIDE SEQUENCE [LARGE SCALE GENOMIC DNA]</scope>
    <source>
        <strain evidence="2">ATCC 700689</strain>
    </source>
</reference>
<dbReference type="SUPFAM" id="SSF54427">
    <property type="entry name" value="NTF2-like"/>
    <property type="match status" value="1"/>
</dbReference>
<keyword evidence="2" id="KW-1185">Reference proteome</keyword>
<dbReference type="Proteomes" id="UP000182894">
    <property type="component" value="Unassembled WGS sequence"/>
</dbReference>
<dbReference type="AlphaFoldDB" id="A0A1G7VC58"/>
<dbReference type="RefSeq" id="WP_074750901.1">
    <property type="nucleotide sequence ID" value="NZ_FNCO01000002.1"/>
</dbReference>
<sequence length="117" mass="13357">MSIPDRKTIEDFLHGQVACWNKGDKQGFFAHYREVASKGLSIEYVGQPERDAWQVLEGMWAQQQTRVRIEVKLVVINGSEAACHHRNAFIGNEGGIETIELYRFEEGLLSVRYFIAA</sequence>
<evidence type="ECO:0008006" key="3">
    <source>
        <dbReference type="Google" id="ProtNLM"/>
    </source>
</evidence>
<dbReference type="InterPro" id="IPR032710">
    <property type="entry name" value="NTF2-like_dom_sf"/>
</dbReference>
<dbReference type="Gene3D" id="3.10.450.50">
    <property type="match status" value="1"/>
</dbReference>
<dbReference type="STRING" id="89065.SAMN05216605_102457"/>
<accession>A0A1G7VC58</accession>
<gene>
    <name evidence="1" type="ORF">SAMN05216605_102457</name>
</gene>
<proteinExistence type="predicted"/>
<evidence type="ECO:0000313" key="2">
    <source>
        <dbReference type="Proteomes" id="UP000182894"/>
    </source>
</evidence>
<evidence type="ECO:0000313" key="1">
    <source>
        <dbReference type="EMBL" id="SDG57396.1"/>
    </source>
</evidence>
<organism evidence="1 2">
    <name type="scientific">Pseudomonas abietaniphila</name>
    <dbReference type="NCBI Taxonomy" id="89065"/>
    <lineage>
        <taxon>Bacteria</taxon>
        <taxon>Pseudomonadati</taxon>
        <taxon>Pseudomonadota</taxon>
        <taxon>Gammaproteobacteria</taxon>
        <taxon>Pseudomonadales</taxon>
        <taxon>Pseudomonadaceae</taxon>
        <taxon>Pseudomonas</taxon>
    </lineage>
</organism>
<dbReference type="EMBL" id="FNCO01000002">
    <property type="protein sequence ID" value="SDG57396.1"/>
    <property type="molecule type" value="Genomic_DNA"/>
</dbReference>
<name>A0A1G7VC58_9PSED</name>